<accession>Q0FRM0</accession>
<comment type="caution">
    <text evidence="7">The sequence shown here is derived from an EMBL/GenBank/DDBJ whole genome shotgun (WGS) entry which is preliminary data.</text>
</comment>
<proteinExistence type="inferred from homology"/>
<dbReference type="AlphaFoldDB" id="Q0FRM0"/>
<dbReference type="PROSITE" id="PS00211">
    <property type="entry name" value="ABC_TRANSPORTER_1"/>
    <property type="match status" value="1"/>
</dbReference>
<name>Q0FRM0_SALBH</name>
<evidence type="ECO:0000256" key="2">
    <source>
        <dbReference type="ARBA" id="ARBA00022448"/>
    </source>
</evidence>
<protein>
    <submittedName>
        <fullName evidence="7">ATPase</fullName>
    </submittedName>
</protein>
<dbReference type="eggNOG" id="COG0410">
    <property type="taxonomic scope" value="Bacteria"/>
</dbReference>
<keyword evidence="5" id="KW-0029">Amino-acid transport</keyword>
<dbReference type="Proteomes" id="UP000006230">
    <property type="component" value="Unassembled WGS sequence"/>
</dbReference>
<dbReference type="InterPro" id="IPR003439">
    <property type="entry name" value="ABC_transporter-like_ATP-bd"/>
</dbReference>
<dbReference type="PANTHER" id="PTHR43820:SF5">
    <property type="entry name" value="HIGH-AFFINITY BRANCHED-CHAIN AMINO ACID TRANSPORT ATP-BINDING PROTEIN"/>
    <property type="match status" value="1"/>
</dbReference>
<keyword evidence="3" id="KW-0547">Nucleotide-binding</keyword>
<evidence type="ECO:0000256" key="4">
    <source>
        <dbReference type="ARBA" id="ARBA00022840"/>
    </source>
</evidence>
<dbReference type="EMBL" id="AATQ01000011">
    <property type="protein sequence ID" value="EAU46834.1"/>
    <property type="molecule type" value="Genomic_DNA"/>
</dbReference>
<evidence type="ECO:0000313" key="8">
    <source>
        <dbReference type="Proteomes" id="UP000006230"/>
    </source>
</evidence>
<dbReference type="RefSeq" id="WP_007794929.1">
    <property type="nucleotide sequence ID" value="NZ_DS022276.1"/>
</dbReference>
<dbReference type="InterPro" id="IPR017871">
    <property type="entry name" value="ABC_transporter-like_CS"/>
</dbReference>
<dbReference type="GO" id="GO:0016887">
    <property type="term" value="F:ATP hydrolysis activity"/>
    <property type="evidence" value="ECO:0007669"/>
    <property type="project" value="InterPro"/>
</dbReference>
<evidence type="ECO:0000259" key="6">
    <source>
        <dbReference type="PROSITE" id="PS50893"/>
    </source>
</evidence>
<dbReference type="Gene3D" id="3.40.50.300">
    <property type="entry name" value="P-loop containing nucleotide triphosphate hydrolases"/>
    <property type="match status" value="1"/>
</dbReference>
<dbReference type="SUPFAM" id="SSF52540">
    <property type="entry name" value="P-loop containing nucleoside triphosphate hydrolases"/>
    <property type="match status" value="1"/>
</dbReference>
<sequence>MSQLLEVKGLSAAYGLVPALHRVDFHANRGEVVGILGHNGMGKTTLMRSIMGYVKVTGGDILFEDKSILGTAVNARAKQGIGLVPQGRQIFPNLSVEENLHVAIPGNKAEVARTTDEMLELFPRLKRLLDRRGGALSGGEQQLLALARCLARHPKLMLLDEPTEGIQPSIIDEISETLAGLTRQIDITIVLVEQNLDFITGLSNRVYAISNGVLEKEIPREELTDAGAVSAFMGFTA</sequence>
<evidence type="ECO:0000256" key="5">
    <source>
        <dbReference type="ARBA" id="ARBA00022970"/>
    </source>
</evidence>
<dbReference type="HOGENOM" id="CLU_000604_1_2_5"/>
<keyword evidence="2" id="KW-0813">Transport</keyword>
<keyword evidence="4" id="KW-0067">ATP-binding</keyword>
<dbReference type="GO" id="GO:0015658">
    <property type="term" value="F:branched-chain amino acid transmembrane transporter activity"/>
    <property type="evidence" value="ECO:0007669"/>
    <property type="project" value="TreeGrafter"/>
</dbReference>
<gene>
    <name evidence="7" type="ORF">R2601_13469</name>
</gene>
<dbReference type="InterPro" id="IPR052156">
    <property type="entry name" value="BCAA_Transport_ATP-bd_LivF"/>
</dbReference>
<evidence type="ECO:0000313" key="7">
    <source>
        <dbReference type="EMBL" id="EAU46834.1"/>
    </source>
</evidence>
<feature type="domain" description="ABC transporter" evidence="6">
    <location>
        <begin position="5"/>
        <end position="236"/>
    </location>
</feature>
<comment type="similarity">
    <text evidence="1">Belongs to the ABC transporter superfamily.</text>
</comment>
<dbReference type="STRING" id="314265.R2601_13469"/>
<keyword evidence="8" id="KW-1185">Reference proteome</keyword>
<evidence type="ECO:0000256" key="1">
    <source>
        <dbReference type="ARBA" id="ARBA00005417"/>
    </source>
</evidence>
<dbReference type="GO" id="GO:0015807">
    <property type="term" value="P:L-amino acid transport"/>
    <property type="evidence" value="ECO:0007669"/>
    <property type="project" value="TreeGrafter"/>
</dbReference>
<reference evidence="7 8" key="1">
    <citation type="journal article" date="2010" name="J. Bacteriol.">
        <title>Genome sequences of Pelagibaca bermudensis HTCC2601T and Maritimibacter alkaliphilus HTCC2654T, the type strains of two marine Roseobacter genera.</title>
        <authorList>
            <person name="Thrash J.C."/>
            <person name="Cho J.C."/>
            <person name="Ferriera S."/>
            <person name="Johnson J."/>
            <person name="Vergin K.L."/>
            <person name="Giovannoni S.J."/>
        </authorList>
    </citation>
    <scope>NUCLEOTIDE SEQUENCE [LARGE SCALE GENOMIC DNA]</scope>
    <source>
        <strain evidence="8">DSM 26914 / JCM 13377 / KCTC 12554 / HTCC2601</strain>
    </source>
</reference>
<dbReference type="PROSITE" id="PS50893">
    <property type="entry name" value="ABC_TRANSPORTER_2"/>
    <property type="match status" value="1"/>
</dbReference>
<dbReference type="PANTHER" id="PTHR43820">
    <property type="entry name" value="HIGH-AFFINITY BRANCHED-CHAIN AMINO ACID TRANSPORT ATP-BINDING PROTEIN LIVF"/>
    <property type="match status" value="1"/>
</dbReference>
<organism evidence="7 8">
    <name type="scientific">Salipiger bermudensis (strain DSM 26914 / JCM 13377 / KCTC 12554 / HTCC2601)</name>
    <name type="common">Pelagibaca bermudensis</name>
    <dbReference type="NCBI Taxonomy" id="314265"/>
    <lineage>
        <taxon>Bacteria</taxon>
        <taxon>Pseudomonadati</taxon>
        <taxon>Pseudomonadota</taxon>
        <taxon>Alphaproteobacteria</taxon>
        <taxon>Rhodobacterales</taxon>
        <taxon>Roseobacteraceae</taxon>
        <taxon>Salipiger</taxon>
    </lineage>
</organism>
<dbReference type="InterPro" id="IPR027417">
    <property type="entry name" value="P-loop_NTPase"/>
</dbReference>
<dbReference type="SMART" id="SM00382">
    <property type="entry name" value="AAA"/>
    <property type="match status" value="1"/>
</dbReference>
<evidence type="ECO:0000256" key="3">
    <source>
        <dbReference type="ARBA" id="ARBA00022741"/>
    </source>
</evidence>
<dbReference type="Pfam" id="PF00005">
    <property type="entry name" value="ABC_tran"/>
    <property type="match status" value="1"/>
</dbReference>
<dbReference type="InterPro" id="IPR003593">
    <property type="entry name" value="AAA+_ATPase"/>
</dbReference>
<dbReference type="GO" id="GO:0005524">
    <property type="term" value="F:ATP binding"/>
    <property type="evidence" value="ECO:0007669"/>
    <property type="project" value="UniProtKB-KW"/>
</dbReference>
<dbReference type="CDD" id="cd03224">
    <property type="entry name" value="ABC_TM1139_LivF_branched"/>
    <property type="match status" value="1"/>
</dbReference>